<accession>A0AB34JIH8</accession>
<feature type="domain" description="EF-hand" evidence="2">
    <location>
        <begin position="327"/>
        <end position="362"/>
    </location>
</feature>
<dbReference type="GO" id="GO:0005509">
    <property type="term" value="F:calcium ion binding"/>
    <property type="evidence" value="ECO:0007669"/>
    <property type="project" value="InterPro"/>
</dbReference>
<dbReference type="InterPro" id="IPR036457">
    <property type="entry name" value="PPM-type-like_dom_sf"/>
</dbReference>
<dbReference type="Gene3D" id="1.10.238.10">
    <property type="entry name" value="EF-hand"/>
    <property type="match status" value="1"/>
</dbReference>
<dbReference type="EMBL" id="JBGBPQ010000007">
    <property type="protein sequence ID" value="KAL1521714.1"/>
    <property type="molecule type" value="Genomic_DNA"/>
</dbReference>
<dbReference type="GO" id="GO:0004722">
    <property type="term" value="F:protein serine/threonine phosphatase activity"/>
    <property type="evidence" value="ECO:0007669"/>
    <property type="project" value="InterPro"/>
</dbReference>
<dbReference type="CDD" id="cd00143">
    <property type="entry name" value="PP2Cc"/>
    <property type="match status" value="2"/>
</dbReference>
<dbReference type="SUPFAM" id="SSF81606">
    <property type="entry name" value="PP2C-like"/>
    <property type="match status" value="2"/>
</dbReference>
<feature type="domain" description="PPM-type phosphatase" evidence="3">
    <location>
        <begin position="828"/>
        <end position="1085"/>
    </location>
</feature>
<feature type="region of interest" description="Disordered" evidence="1">
    <location>
        <begin position="297"/>
        <end position="326"/>
    </location>
</feature>
<evidence type="ECO:0000313" key="4">
    <source>
        <dbReference type="EMBL" id="KAL1521714.1"/>
    </source>
</evidence>
<feature type="compositionally biased region" description="Low complexity" evidence="1">
    <location>
        <begin position="1133"/>
        <end position="1149"/>
    </location>
</feature>
<comment type="caution">
    <text evidence="4">The sequence shown here is derived from an EMBL/GenBank/DDBJ whole genome shotgun (WGS) entry which is preliminary data.</text>
</comment>
<dbReference type="Proteomes" id="UP001515480">
    <property type="component" value="Unassembled WGS sequence"/>
</dbReference>
<feature type="region of interest" description="Disordered" evidence="1">
    <location>
        <begin position="757"/>
        <end position="795"/>
    </location>
</feature>
<keyword evidence="5" id="KW-1185">Reference proteome</keyword>
<dbReference type="Gene3D" id="3.60.40.10">
    <property type="entry name" value="PPM-type phosphatase domain"/>
    <property type="match status" value="2"/>
</dbReference>
<dbReference type="InterPro" id="IPR011992">
    <property type="entry name" value="EF-hand-dom_pair"/>
</dbReference>
<name>A0AB34JIH8_PRYPA</name>
<evidence type="ECO:0008006" key="6">
    <source>
        <dbReference type="Google" id="ProtNLM"/>
    </source>
</evidence>
<dbReference type="InterPro" id="IPR002048">
    <property type="entry name" value="EF_hand_dom"/>
</dbReference>
<sequence>MPKTPTHTDRPTEDIVWDGSPLTRYAWQKDLPHRLTRANAAFRTLCEHGYVLERSRVICSTPRSHRDHLYNNNVKRQSFQNPCQLLSFVPINTSRALVAVPDDSAARYAIAPEILIEVDSRMFEEIAESISNPKRREDYYHLAAGSGIELLRILAKELKQQSPEIGAWAASEIASLQLNGISAPTVAAFDEYRQKYEDLNGQLDAQATDASLAAHYFAQVRRLGDMLSTKLKLRMTTDAASGDLAAVASKALPVQASPAVARVPSGSAVAAAPVRAVAAPAGGSKPTAPVAVAAKATAVPEKKSSQPFGAGEASSSGTKSSSTGAEITEDRCLEAFERIERNSDGQITRNEVIRTCQQDEIFREMLDIPRRLQREDGSYDQVENVLEELGADASASITYEDFSKVFGAGHATSKKRNKGGKAESGNNKAQDPAKAAEKAEAQRKAKELAAQKKAEAAEARKQKAAETARIKREEALAAKEAEAKAAKVAAELGIGTYELKGDRGYMEDRAVALRLPSGELYAAVFDGHLGEGCPEYCKNQLHHNLSSSPEFDADPKAALHHAFRATNTTFCRDHDDGSGTTAVVAMVRGNQLYCANAGDSRATICRKGRGEAVTKDHKPEDAEEKARVERAGGKVEWDRVVARDGKNMLACARSIGDSKYKVPPPEGDWSEGPICVTPDVFQITLTPDDAFLVMASDGVWDVLSDQKVCEIINKALAENPEAPQDAAKAVCVAAYQAESEDNISAAIIMFKDRAATSSQGGGKMQDPAKAAEKAEAQRKAKELAAQKKAEAAEARKQKAAETARIKREEALAAKEAEAKAAKVAAELGIGTYELKGDRGYMEDRAVALRLPSGELYAAVFDGHLGEGCPEYCKNQLHHNLSSSPEFDADPKAALHHAFRATNTTFCRDHDDGSGTTAVVAMVRGNQLYCANAGDSRATICRKGRGEAVTKDHKPEDAEEKARVERAGGKVEWDRVVARDGKNMLACARSIGDSKYKVPPPEGDWSEGPICVTPDVFQITLTPDDAFLVMASDGVWDVLSDQKVCEIINKALAENPEAPQDAAKAVCVAAYQAESEDNISAAIIMFKDRPAMEPPTHYSPLPGPSSPNIAPSTAALPSTVKAAPAANAAGDAKAQAATAGATPGTAVPAKQLPKAEEKPPDTTNVDPRNMPFASLNKVMPRARRPGRIQHLAAAAEDMNLIQAYDSK</sequence>
<feature type="region of interest" description="Disordered" evidence="1">
    <location>
        <begin position="1133"/>
        <end position="1171"/>
    </location>
</feature>
<protein>
    <recommendedName>
        <fullName evidence="6">PPM-type phosphatase domain-containing protein</fullName>
    </recommendedName>
</protein>
<dbReference type="PROSITE" id="PS50222">
    <property type="entry name" value="EF_HAND_2"/>
    <property type="match status" value="1"/>
</dbReference>
<feature type="region of interest" description="Disordered" evidence="1">
    <location>
        <begin position="411"/>
        <end position="460"/>
    </location>
</feature>
<feature type="compositionally biased region" description="Low complexity" evidence="1">
    <location>
        <begin position="309"/>
        <end position="326"/>
    </location>
</feature>
<evidence type="ECO:0000259" key="3">
    <source>
        <dbReference type="PROSITE" id="PS51746"/>
    </source>
</evidence>
<gene>
    <name evidence="4" type="ORF">AB1Y20_021369</name>
</gene>
<evidence type="ECO:0000259" key="2">
    <source>
        <dbReference type="PROSITE" id="PS50222"/>
    </source>
</evidence>
<proteinExistence type="predicted"/>
<feature type="domain" description="PPM-type phosphatase" evidence="3">
    <location>
        <begin position="493"/>
        <end position="750"/>
    </location>
</feature>
<organism evidence="4 5">
    <name type="scientific">Prymnesium parvum</name>
    <name type="common">Toxic golden alga</name>
    <dbReference type="NCBI Taxonomy" id="97485"/>
    <lineage>
        <taxon>Eukaryota</taxon>
        <taxon>Haptista</taxon>
        <taxon>Haptophyta</taxon>
        <taxon>Prymnesiophyceae</taxon>
        <taxon>Prymnesiales</taxon>
        <taxon>Prymnesiaceae</taxon>
        <taxon>Prymnesium</taxon>
    </lineage>
</organism>
<dbReference type="Pfam" id="PF00481">
    <property type="entry name" value="PP2C"/>
    <property type="match status" value="2"/>
</dbReference>
<feature type="compositionally biased region" description="Basic and acidic residues" evidence="1">
    <location>
        <begin position="434"/>
        <end position="460"/>
    </location>
</feature>
<feature type="compositionally biased region" description="Basic and acidic residues" evidence="1">
    <location>
        <begin position="769"/>
        <end position="795"/>
    </location>
</feature>
<dbReference type="InterPro" id="IPR001932">
    <property type="entry name" value="PPM-type_phosphatase-like_dom"/>
</dbReference>
<reference evidence="4 5" key="1">
    <citation type="journal article" date="2024" name="Science">
        <title>Giant polyketide synthase enzymes in the biosynthesis of giant marine polyether toxins.</title>
        <authorList>
            <person name="Fallon T.R."/>
            <person name="Shende V.V."/>
            <person name="Wierzbicki I.H."/>
            <person name="Pendleton A.L."/>
            <person name="Watervoot N.F."/>
            <person name="Auber R.P."/>
            <person name="Gonzalez D.J."/>
            <person name="Wisecaver J.H."/>
            <person name="Moore B.S."/>
        </authorList>
    </citation>
    <scope>NUCLEOTIDE SEQUENCE [LARGE SCALE GENOMIC DNA]</scope>
    <source>
        <strain evidence="4 5">12B1</strain>
    </source>
</reference>
<dbReference type="SUPFAM" id="SSF47473">
    <property type="entry name" value="EF-hand"/>
    <property type="match status" value="1"/>
</dbReference>
<evidence type="ECO:0000313" key="5">
    <source>
        <dbReference type="Proteomes" id="UP001515480"/>
    </source>
</evidence>
<feature type="region of interest" description="Disordered" evidence="1">
    <location>
        <begin position="1093"/>
        <end position="1112"/>
    </location>
</feature>
<evidence type="ECO:0000256" key="1">
    <source>
        <dbReference type="SAM" id="MobiDB-lite"/>
    </source>
</evidence>
<dbReference type="PROSITE" id="PS51746">
    <property type="entry name" value="PPM_2"/>
    <property type="match status" value="2"/>
</dbReference>
<dbReference type="AlphaFoldDB" id="A0AB34JIH8"/>
<dbReference type="InterPro" id="IPR015655">
    <property type="entry name" value="PP2C"/>
</dbReference>
<dbReference type="SMART" id="SM00331">
    <property type="entry name" value="PP2C_SIG"/>
    <property type="match status" value="2"/>
</dbReference>
<dbReference type="PANTHER" id="PTHR47992">
    <property type="entry name" value="PROTEIN PHOSPHATASE"/>
    <property type="match status" value="1"/>
</dbReference>
<dbReference type="SMART" id="SM00332">
    <property type="entry name" value="PP2Cc"/>
    <property type="match status" value="2"/>
</dbReference>